<evidence type="ECO:0000313" key="5">
    <source>
        <dbReference type="Proteomes" id="UP001182556"/>
    </source>
</evidence>
<name>A0AAD9D0V4_PAPLA</name>
<accession>A0AAD9D0V4</accession>
<evidence type="ECO:0000256" key="1">
    <source>
        <dbReference type="SAM" id="MobiDB-lite"/>
    </source>
</evidence>
<evidence type="ECO:0000259" key="3">
    <source>
        <dbReference type="Pfam" id="PF20152"/>
    </source>
</evidence>
<protein>
    <recommendedName>
        <fullName evidence="3">DUF6534 domain-containing protein</fullName>
    </recommendedName>
</protein>
<gene>
    <name evidence="4" type="ORF">DB88DRAFT_260532</name>
</gene>
<dbReference type="Pfam" id="PF20152">
    <property type="entry name" value="DUF6534"/>
    <property type="match status" value="1"/>
</dbReference>
<feature type="compositionally biased region" description="Basic and acidic residues" evidence="1">
    <location>
        <begin position="326"/>
        <end position="335"/>
    </location>
</feature>
<evidence type="ECO:0000256" key="2">
    <source>
        <dbReference type="SAM" id="Phobius"/>
    </source>
</evidence>
<dbReference type="EMBL" id="JAODAN010000005">
    <property type="protein sequence ID" value="KAK1923973.1"/>
    <property type="molecule type" value="Genomic_DNA"/>
</dbReference>
<sequence>MAHLGPTTPPAIYTTSPCAMELADIRAALAEAEAKAHITADRAKFLAPFIIGSALDYILFGVMLLQLITYISHAKRDKPFNQVIVGVCAVLATAATVLTMCYIIHLFVTNYGTYHQFAGLEYFNWYPLLNTLTTLTVAVFYTERAYRLYKSRWIIALVAPLMLAALGAALGAKILAGSFLLDSTQAPRLKPYFFVWIGSDLTLGLLLTGLITWRLFKAKNGAEVDRVVDKLVRLSAITQLIATLFAIGFMVSYSIEPNSALNVFFELFRPKVNVIAMLAVLNSRRAMRRVLHPGRPDTLQLPDPHDPPPCLQSAVDSIPALDYETTDPHGHHSDSSGRPMLSSGWQSSHEASVKTPRSGTDPFDVIQEKREV</sequence>
<feature type="transmembrane region" description="Helical" evidence="2">
    <location>
        <begin position="83"/>
        <end position="105"/>
    </location>
</feature>
<evidence type="ECO:0000313" key="4">
    <source>
        <dbReference type="EMBL" id="KAK1923973.1"/>
    </source>
</evidence>
<dbReference type="PANTHER" id="PTHR40465">
    <property type="entry name" value="CHROMOSOME 1, WHOLE GENOME SHOTGUN SEQUENCE"/>
    <property type="match status" value="1"/>
</dbReference>
<keyword evidence="2" id="KW-1133">Transmembrane helix</keyword>
<dbReference type="PANTHER" id="PTHR40465:SF1">
    <property type="entry name" value="DUF6534 DOMAIN-CONTAINING PROTEIN"/>
    <property type="match status" value="1"/>
</dbReference>
<keyword evidence="2" id="KW-0812">Transmembrane</keyword>
<dbReference type="Proteomes" id="UP001182556">
    <property type="component" value="Unassembled WGS sequence"/>
</dbReference>
<keyword evidence="5" id="KW-1185">Reference proteome</keyword>
<reference evidence="4" key="1">
    <citation type="submission" date="2023-02" db="EMBL/GenBank/DDBJ databases">
        <title>Identification and recombinant expression of a fungal hydrolase from Papiliotrema laurentii that hydrolyzes apple cutin and clears colloidal polyester polyurethane.</title>
        <authorList>
            <consortium name="DOE Joint Genome Institute"/>
            <person name="Roman V.A."/>
            <person name="Bojanowski C."/>
            <person name="Crable B.R."/>
            <person name="Wagner D.N."/>
            <person name="Hung C.S."/>
            <person name="Nadeau L.J."/>
            <person name="Schratz L."/>
            <person name="Haridas S."/>
            <person name="Pangilinan J."/>
            <person name="Lipzen A."/>
            <person name="Na H."/>
            <person name="Yan M."/>
            <person name="Ng V."/>
            <person name="Grigoriev I.V."/>
            <person name="Spatafora J.W."/>
            <person name="Barlow D."/>
            <person name="Biffinger J."/>
            <person name="Kelley-Loughnane N."/>
            <person name="Varaljay V.A."/>
            <person name="Crookes-Goodson W.J."/>
        </authorList>
    </citation>
    <scope>NUCLEOTIDE SEQUENCE</scope>
    <source>
        <strain evidence="4">5307AH</strain>
    </source>
</reference>
<dbReference type="AlphaFoldDB" id="A0AAD9D0V4"/>
<feature type="transmembrane region" description="Helical" evidence="2">
    <location>
        <begin position="234"/>
        <end position="255"/>
    </location>
</feature>
<feature type="transmembrane region" description="Helical" evidence="2">
    <location>
        <begin position="154"/>
        <end position="181"/>
    </location>
</feature>
<proteinExistence type="predicted"/>
<organism evidence="4 5">
    <name type="scientific">Papiliotrema laurentii</name>
    <name type="common">Cryptococcus laurentii</name>
    <dbReference type="NCBI Taxonomy" id="5418"/>
    <lineage>
        <taxon>Eukaryota</taxon>
        <taxon>Fungi</taxon>
        <taxon>Dikarya</taxon>
        <taxon>Basidiomycota</taxon>
        <taxon>Agaricomycotina</taxon>
        <taxon>Tremellomycetes</taxon>
        <taxon>Tremellales</taxon>
        <taxon>Rhynchogastremaceae</taxon>
        <taxon>Papiliotrema</taxon>
    </lineage>
</organism>
<feature type="region of interest" description="Disordered" evidence="1">
    <location>
        <begin position="294"/>
        <end position="372"/>
    </location>
</feature>
<feature type="transmembrane region" description="Helical" evidence="2">
    <location>
        <begin position="45"/>
        <end position="71"/>
    </location>
</feature>
<feature type="domain" description="DUF6534" evidence="3">
    <location>
        <begin position="205"/>
        <end position="285"/>
    </location>
</feature>
<dbReference type="InterPro" id="IPR045339">
    <property type="entry name" value="DUF6534"/>
</dbReference>
<feature type="transmembrane region" description="Helical" evidence="2">
    <location>
        <begin position="125"/>
        <end position="142"/>
    </location>
</feature>
<feature type="transmembrane region" description="Helical" evidence="2">
    <location>
        <begin position="193"/>
        <end position="213"/>
    </location>
</feature>
<feature type="compositionally biased region" description="Polar residues" evidence="1">
    <location>
        <begin position="343"/>
        <end position="358"/>
    </location>
</feature>
<keyword evidence="2" id="KW-0472">Membrane</keyword>
<comment type="caution">
    <text evidence="4">The sequence shown here is derived from an EMBL/GenBank/DDBJ whole genome shotgun (WGS) entry which is preliminary data.</text>
</comment>